<dbReference type="NCBIfam" id="TIGR03380">
    <property type="entry name" value="agmatine_aguA"/>
    <property type="match status" value="1"/>
</dbReference>
<dbReference type="OrthoDB" id="9808013at2"/>
<comment type="caution">
    <text evidence="3">The sequence shown here is derived from an EMBL/GenBank/DDBJ whole genome shotgun (WGS) entry which is preliminary data.</text>
</comment>
<dbReference type="AlphaFoldDB" id="A0A364NLL0"/>
<dbReference type="Gene3D" id="3.75.10.10">
    <property type="entry name" value="L-arginine/glycine Amidinotransferase, Chain A"/>
    <property type="match status" value="1"/>
</dbReference>
<dbReference type="InterPro" id="IPR007466">
    <property type="entry name" value="Peptidyl-Arg-deiminase_porph"/>
</dbReference>
<dbReference type="GO" id="GO:0004668">
    <property type="term" value="F:protein-arginine deiminase activity"/>
    <property type="evidence" value="ECO:0007669"/>
    <property type="project" value="InterPro"/>
</dbReference>
<dbReference type="PANTHER" id="PTHR31377:SF0">
    <property type="entry name" value="AGMATINE DEIMINASE-RELATED"/>
    <property type="match status" value="1"/>
</dbReference>
<dbReference type="RefSeq" id="WP_112159070.1">
    <property type="nucleotide sequence ID" value="NZ_QKRX01000006.1"/>
</dbReference>
<comment type="similarity">
    <text evidence="2">Belongs to the agmatine deiminase family.</text>
</comment>
<dbReference type="HAMAP" id="MF_01841">
    <property type="entry name" value="Agmatine_deimin"/>
    <property type="match status" value="1"/>
</dbReference>
<sequence length="368" mass="41113">MGNRTLSSTPKQDGFFMPAEWTPHEQTWLIWPERPDNWREHAKPAQTAFVTLVKSIAQFEPVSLGVSAQAYENVYSLLKDEANVRIIELSSDDAWVRDTGPTFIRNLAGELRGVDWIFNAWGGLNGGLYDSWALDDQVAQKILQIEKLERYRADFILEGGAIHVDGEGTLLTTETCLLNPNRNPHLSRNEIEDKLREYLGIEKVLWLPKGIVEDETDEHVDNMACFIAPTQVLLAWTEDKNDPQYAASIAAFEYLSQQTDAKGRALQIHKIPVPGPLYMTDEEAAGVMVQTGSQPRQGGNRLAASYVNFLFCNGGIVMPAFDDPMDKIAADLLSKLCPEHKIVQIPGRELLLGGGNIHCLTQQQPTKK</sequence>
<keyword evidence="4" id="KW-1185">Reference proteome</keyword>
<dbReference type="InterPro" id="IPR017754">
    <property type="entry name" value="Agmatine_deiminase"/>
</dbReference>
<dbReference type="GO" id="GO:0047632">
    <property type="term" value="F:agmatine deiminase activity"/>
    <property type="evidence" value="ECO:0007669"/>
    <property type="project" value="UniProtKB-UniRule"/>
</dbReference>
<name>A0A364NLL0_9GAMM</name>
<accession>A0A364NLL0</accession>
<evidence type="ECO:0000256" key="2">
    <source>
        <dbReference type="HAMAP-Rule" id="MF_01841"/>
    </source>
</evidence>
<dbReference type="GO" id="GO:0009446">
    <property type="term" value="P:putrescine biosynthetic process"/>
    <property type="evidence" value="ECO:0007669"/>
    <property type="project" value="InterPro"/>
</dbReference>
<evidence type="ECO:0000256" key="1">
    <source>
        <dbReference type="ARBA" id="ARBA00022801"/>
    </source>
</evidence>
<keyword evidence="1 2" id="KW-0378">Hydrolase</keyword>
<dbReference type="SUPFAM" id="SSF55909">
    <property type="entry name" value="Pentein"/>
    <property type="match status" value="1"/>
</dbReference>
<reference evidence="3 4" key="1">
    <citation type="submission" date="2018-06" db="EMBL/GenBank/DDBJ databases">
        <title>Nitrincola tibetense sp. nov., isolated from Lake XuguoCo on Tibetan Plateau.</title>
        <authorList>
            <person name="Xing P."/>
        </authorList>
    </citation>
    <scope>NUCLEOTIDE SEQUENCE [LARGE SCALE GENOMIC DNA]</scope>
    <source>
        <strain evidence="4">xg18</strain>
    </source>
</reference>
<dbReference type="PANTHER" id="PTHR31377">
    <property type="entry name" value="AGMATINE DEIMINASE-RELATED"/>
    <property type="match status" value="1"/>
</dbReference>
<proteinExistence type="inferred from homology"/>
<dbReference type="Pfam" id="PF04371">
    <property type="entry name" value="PAD_porph"/>
    <property type="match status" value="1"/>
</dbReference>
<protein>
    <recommendedName>
        <fullName evidence="2">Putative agmatine deiminase</fullName>
        <ecNumber evidence="2">3.5.3.12</ecNumber>
    </recommendedName>
    <alternativeName>
        <fullName evidence="2">Agmatine iminohydrolase</fullName>
    </alternativeName>
</protein>
<dbReference type="NCBIfam" id="NF010070">
    <property type="entry name" value="PRK13551.1"/>
    <property type="match status" value="1"/>
</dbReference>
<comment type="catalytic activity">
    <reaction evidence="2">
        <text>agmatine + H2O = N-carbamoylputrescine + NH4(+)</text>
        <dbReference type="Rhea" id="RHEA:18037"/>
        <dbReference type="ChEBI" id="CHEBI:15377"/>
        <dbReference type="ChEBI" id="CHEBI:28938"/>
        <dbReference type="ChEBI" id="CHEBI:58145"/>
        <dbReference type="ChEBI" id="CHEBI:58318"/>
        <dbReference type="EC" id="3.5.3.12"/>
    </reaction>
</comment>
<evidence type="ECO:0000313" key="4">
    <source>
        <dbReference type="Proteomes" id="UP000250744"/>
    </source>
</evidence>
<feature type="active site" description="Amidino-cysteine intermediate" evidence="2">
    <location>
        <position position="359"/>
    </location>
</feature>
<dbReference type="EC" id="3.5.3.12" evidence="2"/>
<evidence type="ECO:0000313" key="3">
    <source>
        <dbReference type="EMBL" id="RAU17983.1"/>
    </source>
</evidence>
<dbReference type="Proteomes" id="UP000250744">
    <property type="component" value="Unassembled WGS sequence"/>
</dbReference>
<gene>
    <name evidence="2 3" type="primary">aguA</name>
    <name evidence="3" type="ORF">DN062_09325</name>
</gene>
<organism evidence="3 4">
    <name type="scientific">Nitrincola tibetensis</name>
    <dbReference type="NCBI Taxonomy" id="2219697"/>
    <lineage>
        <taxon>Bacteria</taxon>
        <taxon>Pseudomonadati</taxon>
        <taxon>Pseudomonadota</taxon>
        <taxon>Gammaproteobacteria</taxon>
        <taxon>Oceanospirillales</taxon>
        <taxon>Oceanospirillaceae</taxon>
        <taxon>Nitrincola</taxon>
    </lineage>
</organism>
<dbReference type="EMBL" id="QKRX01000006">
    <property type="protein sequence ID" value="RAU17983.1"/>
    <property type="molecule type" value="Genomic_DNA"/>
</dbReference>